<dbReference type="Pfam" id="PF05103">
    <property type="entry name" value="DivIVA"/>
    <property type="match status" value="1"/>
</dbReference>
<dbReference type="RefSeq" id="WP_044767813.1">
    <property type="nucleotide sequence ID" value="NZ_CEIH01000237.1"/>
</dbReference>
<gene>
    <name evidence="2" type="ORF">ERS132539_02376</name>
</gene>
<keyword evidence="1" id="KW-0175">Coiled coil</keyword>
<accession>A0A0Z8RJN9</accession>
<evidence type="ECO:0000256" key="1">
    <source>
        <dbReference type="SAM" id="Coils"/>
    </source>
</evidence>
<name>A0A0Z8RJN9_STRSU</name>
<dbReference type="EMBL" id="FIJK01000116">
    <property type="protein sequence ID" value="CYW83810.1"/>
    <property type="molecule type" value="Genomic_DNA"/>
</dbReference>
<feature type="coiled-coil region" evidence="1">
    <location>
        <begin position="106"/>
        <end position="137"/>
    </location>
</feature>
<evidence type="ECO:0000313" key="3">
    <source>
        <dbReference type="Proteomes" id="UP000069526"/>
    </source>
</evidence>
<dbReference type="InterPro" id="IPR007793">
    <property type="entry name" value="DivIVA_fam"/>
</dbReference>
<dbReference type="AlphaFoldDB" id="A0A0Z8RJN9"/>
<feature type="coiled-coil region" evidence="1">
    <location>
        <begin position="10"/>
        <end position="58"/>
    </location>
</feature>
<evidence type="ECO:0000313" key="2">
    <source>
        <dbReference type="EMBL" id="CYW83810.1"/>
    </source>
</evidence>
<sequence length="191" mass="22420">MRKSLFGYHSRDVDQQVEMLEKEVRELRRQCLEQEGLISDLKEQLRRAKMEEDLIKEAIVDAKHLSKRLVQEAKEQATEIIYDAEKQITDQFDQFDRTMTTLNGLKDKVLAQKDDLTKELNDTLDRYKRVINEEDSQNFQLIDEAMEDTIQQSEEIVKASKQVIFLPKVKDDHDEVAILGVDDDIPVYSFQ</sequence>
<dbReference type="Proteomes" id="UP000069526">
    <property type="component" value="Unassembled WGS sequence"/>
</dbReference>
<proteinExistence type="predicted"/>
<reference evidence="2 3" key="1">
    <citation type="submission" date="2016-02" db="EMBL/GenBank/DDBJ databases">
        <authorList>
            <consortium name="Pathogen Informatics"/>
        </authorList>
    </citation>
    <scope>NUCLEOTIDE SEQUENCE [LARGE SCALE GENOMIC DNA]</scope>
    <source>
        <strain evidence="2 3">SS1013</strain>
    </source>
</reference>
<organism evidence="2 3">
    <name type="scientific">Streptococcus suis</name>
    <dbReference type="NCBI Taxonomy" id="1307"/>
    <lineage>
        <taxon>Bacteria</taxon>
        <taxon>Bacillati</taxon>
        <taxon>Bacillota</taxon>
        <taxon>Bacilli</taxon>
        <taxon>Lactobacillales</taxon>
        <taxon>Streptococcaceae</taxon>
        <taxon>Streptococcus</taxon>
    </lineage>
</organism>
<protein>
    <submittedName>
        <fullName evidence="2">DivIVA protein</fullName>
    </submittedName>
</protein>